<dbReference type="GO" id="GO:0051301">
    <property type="term" value="P:cell division"/>
    <property type="evidence" value="ECO:0007669"/>
    <property type="project" value="UniProtKB-KW"/>
</dbReference>
<keyword evidence="7 21" id="KW-0812">Transmembrane</keyword>
<dbReference type="Proteomes" id="UP000231648">
    <property type="component" value="Unassembled WGS sequence"/>
</dbReference>
<evidence type="ECO:0000313" key="22">
    <source>
        <dbReference type="EMBL" id="PJE57673.1"/>
    </source>
</evidence>
<keyword evidence="12" id="KW-0131">Cell cycle</keyword>
<evidence type="ECO:0000256" key="2">
    <source>
        <dbReference type="ARBA" id="ARBA00004752"/>
    </source>
</evidence>
<feature type="transmembrane region" description="Helical" evidence="21">
    <location>
        <begin position="259"/>
        <end position="284"/>
    </location>
</feature>
<evidence type="ECO:0000256" key="3">
    <source>
        <dbReference type="ARBA" id="ARBA00022475"/>
    </source>
</evidence>
<dbReference type="GO" id="GO:0009252">
    <property type="term" value="P:peptidoglycan biosynthetic process"/>
    <property type="evidence" value="ECO:0007669"/>
    <property type="project" value="UniProtKB-KW"/>
</dbReference>
<evidence type="ECO:0000256" key="21">
    <source>
        <dbReference type="SAM" id="Phobius"/>
    </source>
</evidence>
<comment type="subcellular location">
    <subcellularLocation>
        <location evidence="1">Cell membrane</location>
        <topology evidence="1">Multi-pass membrane protein</topology>
    </subcellularLocation>
</comment>
<protein>
    <recommendedName>
        <fullName evidence="17">Probable peptidoglycan glycosyltransferase FtsW</fullName>
        <ecNumber evidence="19">2.4.99.28</ecNumber>
    </recommendedName>
    <alternativeName>
        <fullName evidence="18">Cell division protein FtsW</fullName>
    </alternativeName>
    <alternativeName>
        <fullName evidence="15">Cell wall polymerase</fullName>
    </alternativeName>
    <alternativeName>
        <fullName evidence="14">Peptidoglycan polymerase</fullName>
    </alternativeName>
</protein>
<evidence type="ECO:0000313" key="23">
    <source>
        <dbReference type="Proteomes" id="UP000231648"/>
    </source>
</evidence>
<feature type="transmembrane region" description="Helical" evidence="21">
    <location>
        <begin position="44"/>
        <end position="61"/>
    </location>
</feature>
<evidence type="ECO:0000256" key="20">
    <source>
        <dbReference type="ARBA" id="ARBA00049902"/>
    </source>
</evidence>
<keyword evidence="11 21" id="KW-0472">Membrane</keyword>
<evidence type="ECO:0000256" key="9">
    <source>
        <dbReference type="ARBA" id="ARBA00022984"/>
    </source>
</evidence>
<feature type="transmembrane region" description="Helical" evidence="21">
    <location>
        <begin position="73"/>
        <end position="93"/>
    </location>
</feature>
<dbReference type="GO" id="GO:0071555">
    <property type="term" value="P:cell wall organization"/>
    <property type="evidence" value="ECO:0007669"/>
    <property type="project" value="UniProtKB-KW"/>
</dbReference>
<evidence type="ECO:0000256" key="13">
    <source>
        <dbReference type="ARBA" id="ARBA00023316"/>
    </source>
</evidence>
<dbReference type="InterPro" id="IPR013437">
    <property type="entry name" value="FtsW"/>
</dbReference>
<gene>
    <name evidence="22" type="primary">ftsW</name>
    <name evidence="22" type="ORF">COU82_00750</name>
</gene>
<evidence type="ECO:0000256" key="19">
    <source>
        <dbReference type="ARBA" id="ARBA00044770"/>
    </source>
</evidence>
<reference evidence="23" key="1">
    <citation type="submission" date="2017-09" db="EMBL/GenBank/DDBJ databases">
        <title>Depth-based differentiation of microbial function through sediment-hosted aquifers and enrichment of novel symbionts in the deep terrestrial subsurface.</title>
        <authorList>
            <person name="Probst A.J."/>
            <person name="Ladd B."/>
            <person name="Jarett J.K."/>
            <person name="Geller-Mcgrath D.E."/>
            <person name="Sieber C.M.K."/>
            <person name="Emerson J.B."/>
            <person name="Anantharaman K."/>
            <person name="Thomas B.C."/>
            <person name="Malmstrom R."/>
            <person name="Stieglmeier M."/>
            <person name="Klingl A."/>
            <person name="Woyke T."/>
            <person name="Ryan C.M."/>
            <person name="Banfield J.F."/>
        </authorList>
    </citation>
    <scope>NUCLEOTIDE SEQUENCE [LARGE SCALE GENOMIC DNA]</scope>
</reference>
<feature type="transmembrane region" description="Helical" evidence="21">
    <location>
        <begin position="220"/>
        <end position="239"/>
    </location>
</feature>
<comment type="similarity">
    <text evidence="16">Belongs to the SEDS family. FtsW subfamily.</text>
</comment>
<evidence type="ECO:0000256" key="14">
    <source>
        <dbReference type="ARBA" id="ARBA00032370"/>
    </source>
</evidence>
<dbReference type="EC" id="2.4.99.28" evidence="19"/>
<dbReference type="PANTHER" id="PTHR30474:SF2">
    <property type="entry name" value="PEPTIDOGLYCAN GLYCOSYLTRANSFERASE FTSW-RELATED"/>
    <property type="match status" value="1"/>
</dbReference>
<evidence type="ECO:0000256" key="5">
    <source>
        <dbReference type="ARBA" id="ARBA00022676"/>
    </source>
</evidence>
<feature type="transmembrane region" description="Helical" evidence="21">
    <location>
        <begin position="180"/>
        <end position="200"/>
    </location>
</feature>
<name>A0A2M8KCQ4_9BACT</name>
<feature type="transmembrane region" description="Helical" evidence="21">
    <location>
        <begin position="12"/>
        <end position="32"/>
    </location>
</feature>
<evidence type="ECO:0000256" key="11">
    <source>
        <dbReference type="ARBA" id="ARBA00023136"/>
    </source>
</evidence>
<dbReference type="EMBL" id="PFDX01000009">
    <property type="protein sequence ID" value="PJE57673.1"/>
    <property type="molecule type" value="Genomic_DNA"/>
</dbReference>
<dbReference type="InterPro" id="IPR001182">
    <property type="entry name" value="FtsW/RodA"/>
</dbReference>
<feature type="transmembrane region" description="Helical" evidence="21">
    <location>
        <begin position="333"/>
        <end position="354"/>
    </location>
</feature>
<evidence type="ECO:0000256" key="16">
    <source>
        <dbReference type="ARBA" id="ARBA00038053"/>
    </source>
</evidence>
<organism evidence="22 23">
    <name type="scientific">Candidatus Portnoybacteria bacterium CG10_big_fil_rev_8_21_14_0_10_38_18</name>
    <dbReference type="NCBI Taxonomy" id="1974813"/>
    <lineage>
        <taxon>Bacteria</taxon>
        <taxon>Candidatus Portnoyibacteriota</taxon>
    </lineage>
</organism>
<keyword evidence="9" id="KW-0573">Peptidoglycan synthesis</keyword>
<evidence type="ECO:0000256" key="12">
    <source>
        <dbReference type="ARBA" id="ARBA00023306"/>
    </source>
</evidence>
<keyword evidence="3" id="KW-1003">Cell membrane</keyword>
<comment type="pathway">
    <text evidence="2">Cell wall biogenesis; peptidoglycan biosynthesis.</text>
</comment>
<comment type="catalytic activity">
    <reaction evidence="20">
        <text>[GlcNAc-(1-&gt;4)-Mur2Ac(oyl-L-Ala-gamma-D-Glu-L-Lys-D-Ala-D-Ala)](n)-di-trans,octa-cis-undecaprenyl diphosphate + beta-D-GlcNAc-(1-&gt;4)-Mur2Ac(oyl-L-Ala-gamma-D-Glu-L-Lys-D-Ala-D-Ala)-di-trans,octa-cis-undecaprenyl diphosphate = [GlcNAc-(1-&gt;4)-Mur2Ac(oyl-L-Ala-gamma-D-Glu-L-Lys-D-Ala-D-Ala)](n+1)-di-trans,octa-cis-undecaprenyl diphosphate + di-trans,octa-cis-undecaprenyl diphosphate + H(+)</text>
        <dbReference type="Rhea" id="RHEA:23708"/>
        <dbReference type="Rhea" id="RHEA-COMP:9602"/>
        <dbReference type="Rhea" id="RHEA-COMP:9603"/>
        <dbReference type="ChEBI" id="CHEBI:15378"/>
        <dbReference type="ChEBI" id="CHEBI:58405"/>
        <dbReference type="ChEBI" id="CHEBI:60033"/>
        <dbReference type="ChEBI" id="CHEBI:78435"/>
        <dbReference type="EC" id="2.4.99.28"/>
    </reaction>
</comment>
<dbReference type="InterPro" id="IPR018365">
    <property type="entry name" value="Cell_cycle_FtsW-rel_CS"/>
</dbReference>
<keyword evidence="6" id="KW-0808">Transferase</keyword>
<keyword evidence="13" id="KW-0961">Cell wall biogenesis/degradation</keyword>
<evidence type="ECO:0000256" key="4">
    <source>
        <dbReference type="ARBA" id="ARBA00022618"/>
    </source>
</evidence>
<evidence type="ECO:0000256" key="15">
    <source>
        <dbReference type="ARBA" id="ARBA00033270"/>
    </source>
</evidence>
<feature type="transmembrane region" description="Helical" evidence="21">
    <location>
        <begin position="141"/>
        <end position="174"/>
    </location>
</feature>
<dbReference type="GO" id="GO:0032153">
    <property type="term" value="C:cell division site"/>
    <property type="evidence" value="ECO:0007669"/>
    <property type="project" value="TreeGrafter"/>
</dbReference>
<dbReference type="PROSITE" id="PS00428">
    <property type="entry name" value="FTSW_RODA_SPOVE"/>
    <property type="match status" value="1"/>
</dbReference>
<dbReference type="GO" id="GO:0008955">
    <property type="term" value="F:peptidoglycan glycosyltransferase activity"/>
    <property type="evidence" value="ECO:0007669"/>
    <property type="project" value="UniProtKB-EC"/>
</dbReference>
<keyword evidence="8" id="KW-0133">Cell shape</keyword>
<evidence type="ECO:0000256" key="1">
    <source>
        <dbReference type="ARBA" id="ARBA00004651"/>
    </source>
</evidence>
<dbReference type="NCBIfam" id="TIGR02614">
    <property type="entry name" value="ftsW"/>
    <property type="match status" value="1"/>
</dbReference>
<dbReference type="Pfam" id="PF01098">
    <property type="entry name" value="FTSW_RODA_SPOVE"/>
    <property type="match status" value="1"/>
</dbReference>
<dbReference type="GO" id="GO:0015648">
    <property type="term" value="F:lipid-linked peptidoglycan transporter activity"/>
    <property type="evidence" value="ECO:0007669"/>
    <property type="project" value="TreeGrafter"/>
</dbReference>
<evidence type="ECO:0000256" key="8">
    <source>
        <dbReference type="ARBA" id="ARBA00022960"/>
    </source>
</evidence>
<keyword evidence="5" id="KW-0328">Glycosyltransferase</keyword>
<evidence type="ECO:0000256" key="10">
    <source>
        <dbReference type="ARBA" id="ARBA00022989"/>
    </source>
</evidence>
<comment type="caution">
    <text evidence="22">The sequence shown here is derived from an EMBL/GenBank/DDBJ whole genome shotgun (WGS) entry which is preliminary data.</text>
</comment>
<evidence type="ECO:0000256" key="18">
    <source>
        <dbReference type="ARBA" id="ARBA00041418"/>
    </source>
</evidence>
<evidence type="ECO:0000256" key="6">
    <source>
        <dbReference type="ARBA" id="ARBA00022679"/>
    </source>
</evidence>
<keyword evidence="10 21" id="KW-1133">Transmembrane helix</keyword>
<dbReference type="GO" id="GO:0008360">
    <property type="term" value="P:regulation of cell shape"/>
    <property type="evidence" value="ECO:0007669"/>
    <property type="project" value="UniProtKB-KW"/>
</dbReference>
<keyword evidence="4" id="KW-0132">Cell division</keyword>
<dbReference type="PANTHER" id="PTHR30474">
    <property type="entry name" value="CELL CYCLE PROTEIN"/>
    <property type="match status" value="1"/>
</dbReference>
<sequence length="359" mass="39459">MKIHKPDKGLIIIIFALLISGLVILFCASTVISRQKTGNPYYYLFHQLLYGVIPGLILFFVCQKINYKFWKKISLILFFACLVLMILVFVPGLGYGRGEAQRWLIVGPLSLQPSEFLKLGFIIYLAAFFSKTQKINTLIPFLVILILAGGLVALQSDAGTLGLIAIIAFIIYFLSGAKTYQWITVIVCYILGFFILIKFFPYRMARFITFLNPSVDPQGISYQINQALLGIGSGGLFGLGLGHSQQKYNYLPEVMGDSIFAILAEEIGFFGSLIFISLVLILTFKGLRIAKKSSDNFAKLLAVGITSWLVIQTLINIAVISGLMPLTGIPLPFVSYGGSALISILAATGILVNISKHTT</sequence>
<evidence type="ECO:0000256" key="7">
    <source>
        <dbReference type="ARBA" id="ARBA00022692"/>
    </source>
</evidence>
<feature type="transmembrane region" description="Helical" evidence="21">
    <location>
        <begin position="296"/>
        <end position="321"/>
    </location>
</feature>
<accession>A0A2M8KCQ4</accession>
<dbReference type="GO" id="GO:0005886">
    <property type="term" value="C:plasma membrane"/>
    <property type="evidence" value="ECO:0007669"/>
    <property type="project" value="UniProtKB-SubCell"/>
</dbReference>
<feature type="transmembrane region" description="Helical" evidence="21">
    <location>
        <begin position="105"/>
        <end position="129"/>
    </location>
</feature>
<dbReference type="AlphaFoldDB" id="A0A2M8KCQ4"/>
<evidence type="ECO:0000256" key="17">
    <source>
        <dbReference type="ARBA" id="ARBA00041185"/>
    </source>
</evidence>
<proteinExistence type="inferred from homology"/>